<dbReference type="Gene3D" id="2.60.34.10">
    <property type="entry name" value="Substrate Binding Domain Of DNAk, Chain A, domain 1"/>
    <property type="match status" value="1"/>
</dbReference>
<keyword evidence="8" id="KW-1185">Reference proteome</keyword>
<dbReference type="InterPro" id="IPR013126">
    <property type="entry name" value="Hsp_70_fam"/>
</dbReference>
<feature type="compositionally biased region" description="Basic residues" evidence="6">
    <location>
        <begin position="280"/>
        <end position="289"/>
    </location>
</feature>
<dbReference type="Proteomes" id="UP000019335">
    <property type="component" value="Unassembled WGS sequence"/>
</dbReference>
<feature type="region of interest" description="Disordered" evidence="6">
    <location>
        <begin position="569"/>
        <end position="609"/>
    </location>
</feature>
<reference evidence="7 8" key="1">
    <citation type="journal article" date="2014" name="Mol. Plant">
        <title>Chromosome Scale Genome Assembly and Transcriptome Profiling of Nannochloropsis gaditana in Nitrogen Depletion.</title>
        <authorList>
            <person name="Corteggiani Carpinelli E."/>
            <person name="Telatin A."/>
            <person name="Vitulo N."/>
            <person name="Forcato C."/>
            <person name="D'Angelo M."/>
            <person name="Schiavon R."/>
            <person name="Vezzi A."/>
            <person name="Giacometti G.M."/>
            <person name="Morosinotto T."/>
            <person name="Valle G."/>
        </authorList>
    </citation>
    <scope>NUCLEOTIDE SEQUENCE [LARGE SCALE GENOMIC DNA]</scope>
    <source>
        <strain evidence="7 8">B-31</strain>
    </source>
</reference>
<organism evidence="7 8">
    <name type="scientific">Nannochloropsis gaditana</name>
    <dbReference type="NCBI Taxonomy" id="72520"/>
    <lineage>
        <taxon>Eukaryota</taxon>
        <taxon>Sar</taxon>
        <taxon>Stramenopiles</taxon>
        <taxon>Ochrophyta</taxon>
        <taxon>Eustigmatophyceae</taxon>
        <taxon>Eustigmatales</taxon>
        <taxon>Monodopsidaceae</taxon>
        <taxon>Nannochloropsis</taxon>
    </lineage>
</organism>
<dbReference type="Gene3D" id="1.20.1270.10">
    <property type="match status" value="1"/>
</dbReference>
<evidence type="ECO:0000256" key="3">
    <source>
        <dbReference type="ARBA" id="ARBA00022840"/>
    </source>
</evidence>
<keyword evidence="2" id="KW-0256">Endoplasmic reticulum</keyword>
<gene>
    <name evidence="7" type="ORF">Naga_100356g1</name>
</gene>
<dbReference type="GO" id="GO:0140662">
    <property type="term" value="F:ATP-dependent protein folding chaperone"/>
    <property type="evidence" value="ECO:0007669"/>
    <property type="project" value="InterPro"/>
</dbReference>
<name>W7TB60_9STRA</name>
<feature type="compositionally biased region" description="Low complexity" evidence="6">
    <location>
        <begin position="338"/>
        <end position="351"/>
    </location>
</feature>
<keyword evidence="1" id="KW-0547">Nucleotide-binding</keyword>
<evidence type="ECO:0000256" key="4">
    <source>
        <dbReference type="ARBA" id="ARBA00023186"/>
    </source>
</evidence>
<keyword evidence="5" id="KW-0175">Coiled coil</keyword>
<evidence type="ECO:0000313" key="8">
    <source>
        <dbReference type="Proteomes" id="UP000019335"/>
    </source>
</evidence>
<proteinExistence type="predicted"/>
<evidence type="ECO:0000256" key="5">
    <source>
        <dbReference type="SAM" id="Coils"/>
    </source>
</evidence>
<protein>
    <submittedName>
        <fullName evidence="7">Hypoxia up-regulated 1</fullName>
    </submittedName>
</protein>
<sequence>MHRLRTEARVHDDIDLSTHLSRAQLEELCADLFERAVQPLDSVLQQANLTLKDIAAVEVIGGGVRVPKVQQVVKDRLGSLELSMHLNGDEAMAQGAAFYAANISTSFKVRPIGVTDILPFGVGARLEEAVPEEEKGGGGFLGALGLKKKKEEEKEQATEKWQRRATIFAPGHKLRSNRTISFNTSKDIALNLTYEASALFPPGAQPTIALFDIRGVSELVREHGTKTSYPPKVFLTFELDASALVHLVKAEARLQEDAPPSSEAVGVSPLTGVPSIPPHCRPHSPRTHPRSPFLLPFALAQNADAPSEEEDGEGEGGKEAEAEEKKDAETVKKVDGQNATAGNTTSSNTTAPAPPKPIVHRKILRVTSHYEGLRLRPGTEEEKESSKQKLAALRANDQLKREKADARNSLEAYLYEVKNKMMEHEEELSLVSTDEQRSAVLAQVEATDDWMYDEGRDVEASVYKERTTQVRALAVPIFLRQAEGPGGARAAALEAAVKNVAEVRALVKRWNVTMPWLTEEEKESLLSEATVVETWLQEKEAAQAAKEGHEEPAFLSIDVPPQLKKMKDIARRLGRKPVSREGRGGRHGGREGVGGVGTGGRWPDPRRKS</sequence>
<keyword evidence="4" id="KW-0143">Chaperone</keyword>
<dbReference type="PANTHER" id="PTHR45639">
    <property type="entry name" value="HSC70CB, ISOFORM G-RELATED"/>
    <property type="match status" value="1"/>
</dbReference>
<feature type="compositionally biased region" description="Basic and acidic residues" evidence="6">
    <location>
        <begin position="578"/>
        <end position="590"/>
    </location>
</feature>
<evidence type="ECO:0000313" key="7">
    <source>
        <dbReference type="EMBL" id="EWM20768.1"/>
    </source>
</evidence>
<dbReference type="SUPFAM" id="SSF53067">
    <property type="entry name" value="Actin-like ATPase domain"/>
    <property type="match status" value="1"/>
</dbReference>
<keyword evidence="3" id="KW-0067">ATP-binding</keyword>
<dbReference type="InterPro" id="IPR043129">
    <property type="entry name" value="ATPase_NBD"/>
</dbReference>
<dbReference type="GO" id="GO:0034663">
    <property type="term" value="C:endoplasmic reticulum chaperone complex"/>
    <property type="evidence" value="ECO:0007669"/>
    <property type="project" value="TreeGrafter"/>
</dbReference>
<accession>W7TB60</accession>
<dbReference type="InterPro" id="IPR029048">
    <property type="entry name" value="HSP70_C_sf"/>
</dbReference>
<dbReference type="SUPFAM" id="SSF100934">
    <property type="entry name" value="Heat shock protein 70kD (HSP70), C-terminal subdomain"/>
    <property type="match status" value="1"/>
</dbReference>
<evidence type="ECO:0000256" key="2">
    <source>
        <dbReference type="ARBA" id="ARBA00022824"/>
    </source>
</evidence>
<dbReference type="GO" id="GO:0030968">
    <property type="term" value="P:endoplasmic reticulum unfolded protein response"/>
    <property type="evidence" value="ECO:0007669"/>
    <property type="project" value="TreeGrafter"/>
</dbReference>
<dbReference type="GO" id="GO:0005524">
    <property type="term" value="F:ATP binding"/>
    <property type="evidence" value="ECO:0007669"/>
    <property type="project" value="UniProtKB-KW"/>
</dbReference>
<evidence type="ECO:0000256" key="6">
    <source>
        <dbReference type="SAM" id="MobiDB-lite"/>
    </source>
</evidence>
<feature type="region of interest" description="Disordered" evidence="6">
    <location>
        <begin position="255"/>
        <end position="358"/>
    </location>
</feature>
<dbReference type="PANTHER" id="PTHR45639:SF3">
    <property type="entry name" value="HYPOXIA UP-REGULATED PROTEIN 1"/>
    <property type="match status" value="1"/>
</dbReference>
<dbReference type="PRINTS" id="PR00301">
    <property type="entry name" value="HEATSHOCK70"/>
</dbReference>
<dbReference type="Gene3D" id="3.30.420.40">
    <property type="match status" value="2"/>
</dbReference>
<feature type="coiled-coil region" evidence="5">
    <location>
        <begin position="389"/>
        <end position="427"/>
    </location>
</feature>
<feature type="compositionally biased region" description="Gly residues" evidence="6">
    <location>
        <begin position="591"/>
        <end position="600"/>
    </location>
</feature>
<feature type="compositionally biased region" description="Basic and acidic residues" evidence="6">
    <location>
        <begin position="315"/>
        <end position="335"/>
    </location>
</feature>
<dbReference type="Gene3D" id="3.90.640.10">
    <property type="entry name" value="Actin, Chain A, domain 4"/>
    <property type="match status" value="1"/>
</dbReference>
<dbReference type="AlphaFoldDB" id="W7TB60"/>
<dbReference type="OrthoDB" id="10262720at2759"/>
<dbReference type="InterPro" id="IPR029047">
    <property type="entry name" value="HSP70_peptide-bd_sf"/>
</dbReference>
<comment type="caution">
    <text evidence="7">The sequence shown here is derived from an EMBL/GenBank/DDBJ whole genome shotgun (WGS) entry which is preliminary data.</text>
</comment>
<dbReference type="Pfam" id="PF00012">
    <property type="entry name" value="HSP70"/>
    <property type="match status" value="2"/>
</dbReference>
<evidence type="ECO:0000256" key="1">
    <source>
        <dbReference type="ARBA" id="ARBA00022741"/>
    </source>
</evidence>
<dbReference type="EMBL" id="AZIL01002818">
    <property type="protein sequence ID" value="EWM20768.1"/>
    <property type="molecule type" value="Genomic_DNA"/>
</dbReference>